<evidence type="ECO:0000256" key="1">
    <source>
        <dbReference type="ARBA" id="ARBA00004651"/>
    </source>
</evidence>
<dbReference type="RefSeq" id="WP_089380876.1">
    <property type="nucleotide sequence ID" value="NZ_FZNT01000003.1"/>
</dbReference>
<feature type="transmembrane region" description="Helical" evidence="6">
    <location>
        <begin position="12"/>
        <end position="36"/>
    </location>
</feature>
<keyword evidence="3 6" id="KW-0812">Transmembrane</keyword>
<organism evidence="7 8">
    <name type="scientific">Lutibacter agarilyticus</name>
    <dbReference type="NCBI Taxonomy" id="1109740"/>
    <lineage>
        <taxon>Bacteria</taxon>
        <taxon>Pseudomonadati</taxon>
        <taxon>Bacteroidota</taxon>
        <taxon>Flavobacteriia</taxon>
        <taxon>Flavobacteriales</taxon>
        <taxon>Flavobacteriaceae</taxon>
        <taxon>Lutibacter</taxon>
    </lineage>
</organism>
<feature type="transmembrane region" description="Helical" evidence="6">
    <location>
        <begin position="219"/>
        <end position="244"/>
    </location>
</feature>
<dbReference type="GO" id="GO:0005886">
    <property type="term" value="C:plasma membrane"/>
    <property type="evidence" value="ECO:0007669"/>
    <property type="project" value="UniProtKB-SubCell"/>
</dbReference>
<feature type="transmembrane region" description="Helical" evidence="6">
    <location>
        <begin position="362"/>
        <end position="381"/>
    </location>
</feature>
<dbReference type="OrthoDB" id="1186186at2"/>
<keyword evidence="2" id="KW-1003">Cell membrane</keyword>
<sequence length="419" mass="47507">MKHSLDFINGFLSRAGSFVFSASVISKGLSFLASWVAIKLIPNKDLGAVIYAFQIIAFIIPIAGFGLEQGLLRYGALLKSTIEKNKLFTYTLKYGILISLILAGLIIFVTFFIDFNLEKTKYYLIFLSLALTTHYILGVIKIKTLLDKKNKLYSFIELTYNLLFVLLVFVLSYFFKELGYAIALIITPLIASLLFIHKLTFKWNESVNNGSTNFAFWKYGFFASLSNVTTQLLISIDIILIGSILNNLELVTAFKYISIIPFSFLFLSQAVMTTDFVNLTEKINDKEYIINYIKNYIKLFTLISLGCLLFIYFSGSYILTFFEKDYSQYATTLLILTIGISGILIIRGLFGNLLSSIGKAHLNFITTTIAIALNLALNYFLIPKYGINGAAITSAFLMWFTGILSCLFFFYYFNKKRTF</sequence>
<evidence type="ECO:0000256" key="2">
    <source>
        <dbReference type="ARBA" id="ARBA00022475"/>
    </source>
</evidence>
<evidence type="ECO:0000256" key="4">
    <source>
        <dbReference type="ARBA" id="ARBA00022989"/>
    </source>
</evidence>
<accession>A0A238WGR8</accession>
<feature type="transmembrane region" description="Helical" evidence="6">
    <location>
        <begin position="122"/>
        <end position="140"/>
    </location>
</feature>
<proteinExistence type="predicted"/>
<dbReference type="Proteomes" id="UP000198384">
    <property type="component" value="Unassembled WGS sequence"/>
</dbReference>
<keyword evidence="4 6" id="KW-1133">Transmembrane helix</keyword>
<dbReference type="AlphaFoldDB" id="A0A238WGR8"/>
<evidence type="ECO:0000256" key="3">
    <source>
        <dbReference type="ARBA" id="ARBA00022692"/>
    </source>
</evidence>
<protein>
    <submittedName>
        <fullName evidence="7">Membrane protein involved in the export of O-antigen and teichoic acid</fullName>
    </submittedName>
</protein>
<keyword evidence="8" id="KW-1185">Reference proteome</keyword>
<feature type="transmembrane region" description="Helical" evidence="6">
    <location>
        <begin position="152"/>
        <end position="174"/>
    </location>
</feature>
<keyword evidence="5 6" id="KW-0472">Membrane</keyword>
<reference evidence="7 8" key="1">
    <citation type="submission" date="2017-06" db="EMBL/GenBank/DDBJ databases">
        <authorList>
            <person name="Kim H.J."/>
            <person name="Triplett B.A."/>
        </authorList>
    </citation>
    <scope>NUCLEOTIDE SEQUENCE [LARGE SCALE GENOMIC DNA]</scope>
    <source>
        <strain evidence="7 8">DSM 29150</strain>
    </source>
</reference>
<feature type="transmembrane region" description="Helical" evidence="6">
    <location>
        <begin position="299"/>
        <end position="322"/>
    </location>
</feature>
<feature type="transmembrane region" description="Helical" evidence="6">
    <location>
        <begin position="48"/>
        <end position="67"/>
    </location>
</feature>
<gene>
    <name evidence="7" type="ORF">SAMN06265371_103209</name>
</gene>
<feature type="transmembrane region" description="Helical" evidence="6">
    <location>
        <begin position="256"/>
        <end position="278"/>
    </location>
</feature>
<feature type="transmembrane region" description="Helical" evidence="6">
    <location>
        <begin position="387"/>
        <end position="413"/>
    </location>
</feature>
<dbReference type="EMBL" id="FZNT01000003">
    <property type="protein sequence ID" value="SNR45796.1"/>
    <property type="molecule type" value="Genomic_DNA"/>
</dbReference>
<evidence type="ECO:0000313" key="7">
    <source>
        <dbReference type="EMBL" id="SNR45796.1"/>
    </source>
</evidence>
<feature type="transmembrane region" description="Helical" evidence="6">
    <location>
        <begin position="328"/>
        <end position="350"/>
    </location>
</feature>
<feature type="transmembrane region" description="Helical" evidence="6">
    <location>
        <begin position="87"/>
        <end position="110"/>
    </location>
</feature>
<feature type="transmembrane region" description="Helical" evidence="6">
    <location>
        <begin position="180"/>
        <end position="199"/>
    </location>
</feature>
<evidence type="ECO:0000313" key="8">
    <source>
        <dbReference type="Proteomes" id="UP000198384"/>
    </source>
</evidence>
<dbReference type="InterPro" id="IPR050833">
    <property type="entry name" value="Poly_Biosynth_Transport"/>
</dbReference>
<dbReference type="PANTHER" id="PTHR30250:SF11">
    <property type="entry name" value="O-ANTIGEN TRANSPORTER-RELATED"/>
    <property type="match status" value="1"/>
</dbReference>
<evidence type="ECO:0000256" key="6">
    <source>
        <dbReference type="SAM" id="Phobius"/>
    </source>
</evidence>
<dbReference type="PANTHER" id="PTHR30250">
    <property type="entry name" value="PST FAMILY PREDICTED COLANIC ACID TRANSPORTER"/>
    <property type="match status" value="1"/>
</dbReference>
<evidence type="ECO:0000256" key="5">
    <source>
        <dbReference type="ARBA" id="ARBA00023136"/>
    </source>
</evidence>
<name>A0A238WGR8_9FLAO</name>
<comment type="subcellular location">
    <subcellularLocation>
        <location evidence="1">Cell membrane</location>
        <topology evidence="1">Multi-pass membrane protein</topology>
    </subcellularLocation>
</comment>